<feature type="transmembrane region" description="Helical" evidence="7">
    <location>
        <begin position="291"/>
        <end position="314"/>
    </location>
</feature>
<dbReference type="SUPFAM" id="SSF161098">
    <property type="entry name" value="MetI-like"/>
    <property type="match status" value="1"/>
</dbReference>
<keyword evidence="2 7" id="KW-0813">Transport</keyword>
<dbReference type="EMBL" id="LT598496">
    <property type="protein sequence ID" value="SBV30836.1"/>
    <property type="molecule type" value="Genomic_DNA"/>
</dbReference>
<evidence type="ECO:0000313" key="10">
    <source>
        <dbReference type="EMBL" id="SBV30836.1"/>
    </source>
</evidence>
<keyword evidence="5 7" id="KW-1133">Transmembrane helix</keyword>
<dbReference type="Proteomes" id="UP000199393">
    <property type="component" value="Chromosome I"/>
</dbReference>
<evidence type="ECO:0000256" key="1">
    <source>
        <dbReference type="ARBA" id="ARBA00004651"/>
    </source>
</evidence>
<dbReference type="AlphaFoldDB" id="A0A1C3NE13"/>
<dbReference type="OrthoDB" id="9804439at2"/>
<dbReference type="Pfam" id="PF00528">
    <property type="entry name" value="BPD_transp_1"/>
    <property type="match status" value="1"/>
</dbReference>
<keyword evidence="6 7" id="KW-0472">Membrane</keyword>
<feature type="transmembrane region" description="Helical" evidence="7">
    <location>
        <begin position="189"/>
        <end position="210"/>
    </location>
</feature>
<reference evidence="11" key="1">
    <citation type="submission" date="2016-06" db="EMBL/GenBank/DDBJ databases">
        <authorList>
            <person name="Varghese N."/>
        </authorList>
    </citation>
    <scope>NUCLEOTIDE SEQUENCE [LARGE SCALE GENOMIC DNA]</scope>
    <source>
        <strain evidence="11">DSM 45344</strain>
    </source>
</reference>
<evidence type="ECO:0000313" key="11">
    <source>
        <dbReference type="Proteomes" id="UP000199393"/>
    </source>
</evidence>
<evidence type="ECO:0000256" key="5">
    <source>
        <dbReference type="ARBA" id="ARBA00022989"/>
    </source>
</evidence>
<gene>
    <name evidence="10" type="ORF">GA0070620_6438</name>
</gene>
<evidence type="ECO:0000259" key="9">
    <source>
        <dbReference type="PROSITE" id="PS50928"/>
    </source>
</evidence>
<dbReference type="InterPro" id="IPR035906">
    <property type="entry name" value="MetI-like_sf"/>
</dbReference>
<dbReference type="PANTHER" id="PTHR30193">
    <property type="entry name" value="ABC TRANSPORTER PERMEASE PROTEIN"/>
    <property type="match status" value="1"/>
</dbReference>
<feature type="transmembrane region" description="Helical" evidence="7">
    <location>
        <begin position="97"/>
        <end position="122"/>
    </location>
</feature>
<organism evidence="10 11">
    <name type="scientific">Micromonospora krabiensis</name>
    <dbReference type="NCBI Taxonomy" id="307121"/>
    <lineage>
        <taxon>Bacteria</taxon>
        <taxon>Bacillati</taxon>
        <taxon>Actinomycetota</taxon>
        <taxon>Actinomycetes</taxon>
        <taxon>Micromonosporales</taxon>
        <taxon>Micromonosporaceae</taxon>
        <taxon>Micromonospora</taxon>
    </lineage>
</organism>
<evidence type="ECO:0000256" key="2">
    <source>
        <dbReference type="ARBA" id="ARBA00022448"/>
    </source>
</evidence>
<dbReference type="InterPro" id="IPR051393">
    <property type="entry name" value="ABC_transporter_permease"/>
</dbReference>
<comment type="subcellular location">
    <subcellularLocation>
        <location evidence="1 7">Cell membrane</location>
        <topology evidence="1 7">Multi-pass membrane protein</topology>
    </subcellularLocation>
</comment>
<comment type="similarity">
    <text evidence="7">Belongs to the binding-protein-dependent transport system permease family.</text>
</comment>
<name>A0A1C3NE13_9ACTN</name>
<protein>
    <submittedName>
        <fullName evidence="10">Carbohydrate ABC transporter membrane protein 1, CUT1 family (TC 3.A.1.1.-)</fullName>
    </submittedName>
</protein>
<dbReference type="CDD" id="cd06261">
    <property type="entry name" value="TM_PBP2"/>
    <property type="match status" value="1"/>
</dbReference>
<feature type="domain" description="ABC transmembrane type-1" evidence="9">
    <location>
        <begin position="93"/>
        <end position="314"/>
    </location>
</feature>
<dbReference type="InterPro" id="IPR000515">
    <property type="entry name" value="MetI-like"/>
</dbReference>
<proteinExistence type="inferred from homology"/>
<sequence>MALPETVAGPERTATPPAPTATRRARRARRGRGAGYWLYLLPGAVLFLLVIGAPLVGTVYLSLTKWSGIGDPTFVGLDNYRNLMQDEVFWTSFKNTLAMIVAMVVVPTVVGLVLAAVLFDVIGRRFRPRTAAALRAAFYLPQVLPVVVAGIVWGWILRPDGAFNGLLDAVGLGALRHDWLGDPDTAMPSVMAVMIWVQIGYPVVVFMAALQRIDPELYEAAEVDGAGWLHRFRAITLAQIRPETFVVALTCTIAALKVFGPVFALTRGGPENSTNVPSYFAYYTFFKKLQVGYGSAISTVLTLIIVVVAVVFIVMQYRSERQDRGV</sequence>
<feature type="region of interest" description="Disordered" evidence="8">
    <location>
        <begin position="1"/>
        <end position="26"/>
    </location>
</feature>
<dbReference type="RefSeq" id="WP_091597436.1">
    <property type="nucleotide sequence ID" value="NZ_JBHRWG010000002.1"/>
</dbReference>
<evidence type="ECO:0000256" key="7">
    <source>
        <dbReference type="RuleBase" id="RU363032"/>
    </source>
</evidence>
<accession>A0A1C3NE13</accession>
<dbReference type="GO" id="GO:0005886">
    <property type="term" value="C:plasma membrane"/>
    <property type="evidence" value="ECO:0007669"/>
    <property type="project" value="UniProtKB-SubCell"/>
</dbReference>
<dbReference type="STRING" id="307121.GA0070620_6438"/>
<dbReference type="PROSITE" id="PS50928">
    <property type="entry name" value="ABC_TM1"/>
    <property type="match status" value="1"/>
</dbReference>
<feature type="transmembrane region" description="Helical" evidence="7">
    <location>
        <begin position="134"/>
        <end position="156"/>
    </location>
</feature>
<dbReference type="Gene3D" id="1.10.3720.10">
    <property type="entry name" value="MetI-like"/>
    <property type="match status" value="1"/>
</dbReference>
<keyword evidence="11" id="KW-1185">Reference proteome</keyword>
<evidence type="ECO:0000256" key="4">
    <source>
        <dbReference type="ARBA" id="ARBA00022692"/>
    </source>
</evidence>
<evidence type="ECO:0000256" key="6">
    <source>
        <dbReference type="ARBA" id="ARBA00023136"/>
    </source>
</evidence>
<keyword evidence="3" id="KW-1003">Cell membrane</keyword>
<dbReference type="PANTHER" id="PTHR30193:SF41">
    <property type="entry name" value="DIACETYLCHITOBIOSE UPTAKE SYSTEM PERMEASE PROTEIN NGCF"/>
    <property type="match status" value="1"/>
</dbReference>
<feature type="transmembrane region" description="Helical" evidence="7">
    <location>
        <begin position="245"/>
        <end position="265"/>
    </location>
</feature>
<feature type="transmembrane region" description="Helical" evidence="7">
    <location>
        <begin position="36"/>
        <end position="63"/>
    </location>
</feature>
<dbReference type="GO" id="GO:0055085">
    <property type="term" value="P:transmembrane transport"/>
    <property type="evidence" value="ECO:0007669"/>
    <property type="project" value="InterPro"/>
</dbReference>
<evidence type="ECO:0000256" key="8">
    <source>
        <dbReference type="SAM" id="MobiDB-lite"/>
    </source>
</evidence>
<evidence type="ECO:0000256" key="3">
    <source>
        <dbReference type="ARBA" id="ARBA00022475"/>
    </source>
</evidence>
<dbReference type="PATRIC" id="fig|307121.4.peg.6559"/>
<keyword evidence="4 7" id="KW-0812">Transmembrane</keyword>